<dbReference type="Proteomes" id="UP000762676">
    <property type="component" value="Unassembled WGS sequence"/>
</dbReference>
<evidence type="ECO:0000259" key="1">
    <source>
        <dbReference type="Pfam" id="PF03184"/>
    </source>
</evidence>
<protein>
    <submittedName>
        <fullName evidence="2">Tigger transposable element-derived protein</fullName>
    </submittedName>
</protein>
<dbReference type="AlphaFoldDB" id="A0AAV4EMV4"/>
<reference evidence="2 3" key="1">
    <citation type="journal article" date="2021" name="Elife">
        <title>Chloroplast acquisition without the gene transfer in kleptoplastic sea slugs, Plakobranchus ocellatus.</title>
        <authorList>
            <person name="Maeda T."/>
            <person name="Takahashi S."/>
            <person name="Yoshida T."/>
            <person name="Shimamura S."/>
            <person name="Takaki Y."/>
            <person name="Nagai Y."/>
            <person name="Toyoda A."/>
            <person name="Suzuki Y."/>
            <person name="Arimoto A."/>
            <person name="Ishii H."/>
            <person name="Satoh N."/>
            <person name="Nishiyama T."/>
            <person name="Hasebe M."/>
            <person name="Maruyama T."/>
            <person name="Minagawa J."/>
            <person name="Obokata J."/>
            <person name="Shigenobu S."/>
        </authorList>
    </citation>
    <scope>NUCLEOTIDE SEQUENCE [LARGE SCALE GENOMIC DNA]</scope>
</reference>
<gene>
    <name evidence="2" type="ORF">ElyMa_001857500</name>
</gene>
<feature type="non-terminal residue" evidence="2">
    <location>
        <position position="1"/>
    </location>
</feature>
<sequence>SPVLLLLDNHVSHLYIPAIDLCKENHITLLSLSPHTSHTLQPLDRVVYGLLKTYIGSRCHASTRENPEKVLSIYDILGIVGSKLPRAMTQHNIIESFRCTGI</sequence>
<comment type="caution">
    <text evidence="2">The sequence shown here is derived from an EMBL/GenBank/DDBJ whole genome shotgun (WGS) entry which is preliminary data.</text>
</comment>
<feature type="domain" description="DDE-1" evidence="1">
    <location>
        <begin position="3"/>
        <end position="59"/>
    </location>
</feature>
<dbReference type="EMBL" id="BMAT01003774">
    <property type="protein sequence ID" value="GFR61920.1"/>
    <property type="molecule type" value="Genomic_DNA"/>
</dbReference>
<proteinExistence type="predicted"/>
<accession>A0AAV4EMV4</accession>
<dbReference type="GO" id="GO:0003676">
    <property type="term" value="F:nucleic acid binding"/>
    <property type="evidence" value="ECO:0007669"/>
    <property type="project" value="InterPro"/>
</dbReference>
<dbReference type="Pfam" id="PF03184">
    <property type="entry name" value="DDE_1"/>
    <property type="match status" value="1"/>
</dbReference>
<name>A0AAV4EMV4_9GAST</name>
<evidence type="ECO:0000313" key="2">
    <source>
        <dbReference type="EMBL" id="GFR61920.1"/>
    </source>
</evidence>
<evidence type="ECO:0000313" key="3">
    <source>
        <dbReference type="Proteomes" id="UP000762676"/>
    </source>
</evidence>
<keyword evidence="3" id="KW-1185">Reference proteome</keyword>
<dbReference type="InterPro" id="IPR004875">
    <property type="entry name" value="DDE_SF_endonuclease_dom"/>
</dbReference>
<organism evidence="2 3">
    <name type="scientific">Elysia marginata</name>
    <dbReference type="NCBI Taxonomy" id="1093978"/>
    <lineage>
        <taxon>Eukaryota</taxon>
        <taxon>Metazoa</taxon>
        <taxon>Spiralia</taxon>
        <taxon>Lophotrochozoa</taxon>
        <taxon>Mollusca</taxon>
        <taxon>Gastropoda</taxon>
        <taxon>Heterobranchia</taxon>
        <taxon>Euthyneura</taxon>
        <taxon>Panpulmonata</taxon>
        <taxon>Sacoglossa</taxon>
        <taxon>Placobranchoidea</taxon>
        <taxon>Plakobranchidae</taxon>
        <taxon>Elysia</taxon>
    </lineage>
</organism>